<organism evidence="1 2">
    <name type="scientific">Pectobacterium wasabiae</name>
    <dbReference type="NCBI Taxonomy" id="55208"/>
    <lineage>
        <taxon>Bacteria</taxon>
        <taxon>Pseudomonadati</taxon>
        <taxon>Pseudomonadota</taxon>
        <taxon>Gammaproteobacteria</taxon>
        <taxon>Enterobacterales</taxon>
        <taxon>Pectobacteriaceae</taxon>
        <taxon>Pectobacterium</taxon>
    </lineage>
</organism>
<comment type="caution">
    <text evidence="1">The sequence shown here is derived from an EMBL/GenBank/DDBJ whole genome shotgun (WGS) entry which is preliminary data.</text>
</comment>
<dbReference type="EMBL" id="JQOH01000034">
    <property type="protein sequence ID" value="KGA25208.1"/>
    <property type="molecule type" value="Genomic_DNA"/>
</dbReference>
<feature type="non-terminal residue" evidence="1">
    <location>
        <position position="1"/>
    </location>
</feature>
<sequence length="80" mass="8671">ATEAVIRPLLRAAALSTADFPVQPVTGKLADHLMIEFYRADMARAVAQPAQRVAIRQRQGAHVAQCIPRVADITFTAVFA</sequence>
<reference evidence="1 2" key="1">
    <citation type="submission" date="2014-08" db="EMBL/GenBank/DDBJ databases">
        <title>Genome sequences of NCPPB Pectobacterium isolates.</title>
        <authorList>
            <person name="Glover R.H."/>
            <person name="Sapp M."/>
            <person name="Elphinstone J."/>
        </authorList>
    </citation>
    <scope>NUCLEOTIDE SEQUENCE [LARGE SCALE GENOMIC DNA]</scope>
    <source>
        <strain evidence="1 2">NCPPB3702</strain>
    </source>
</reference>
<protein>
    <submittedName>
        <fullName evidence="1">Uncharacterized protein</fullName>
    </submittedName>
</protein>
<evidence type="ECO:0000313" key="2">
    <source>
        <dbReference type="Proteomes" id="UP000029436"/>
    </source>
</evidence>
<proteinExistence type="predicted"/>
<name>A0ABR4V540_9GAMM</name>
<evidence type="ECO:0000313" key="1">
    <source>
        <dbReference type="EMBL" id="KGA25208.1"/>
    </source>
</evidence>
<dbReference type="Proteomes" id="UP000029436">
    <property type="component" value="Unassembled WGS sequence"/>
</dbReference>
<keyword evidence="2" id="KW-1185">Reference proteome</keyword>
<gene>
    <name evidence="1" type="ORF">KU73_23425</name>
</gene>
<accession>A0ABR4V540</accession>